<accession>A0A1B0FCW4</accession>
<reference evidence="2" key="1">
    <citation type="submission" date="2020-05" db="UniProtKB">
        <authorList>
            <consortium name="EnsemblMetazoa"/>
        </authorList>
    </citation>
    <scope>IDENTIFICATION</scope>
    <source>
        <strain evidence="2">Yale</strain>
    </source>
</reference>
<keyword evidence="1" id="KW-1133">Transmembrane helix</keyword>
<keyword evidence="1" id="KW-0812">Transmembrane</keyword>
<dbReference type="EnsemblMetazoa" id="GMOY001418-RA">
    <property type="protein sequence ID" value="GMOY001418-PA"/>
    <property type="gene ID" value="GMOY001418"/>
</dbReference>
<feature type="transmembrane region" description="Helical" evidence="1">
    <location>
        <begin position="224"/>
        <end position="245"/>
    </location>
</feature>
<evidence type="ECO:0000256" key="1">
    <source>
        <dbReference type="SAM" id="Phobius"/>
    </source>
</evidence>
<evidence type="ECO:0000313" key="3">
    <source>
        <dbReference type="Proteomes" id="UP000092444"/>
    </source>
</evidence>
<keyword evidence="3" id="KW-1185">Reference proteome</keyword>
<protein>
    <recommendedName>
        <fullName evidence="4">SAM domain-containing protein</fullName>
    </recommendedName>
</protein>
<dbReference type="EMBL" id="CCAG010017494">
    <property type="status" value="NOT_ANNOTATED_CDS"/>
    <property type="molecule type" value="Genomic_DNA"/>
</dbReference>
<dbReference type="Proteomes" id="UP000092444">
    <property type="component" value="Unassembled WGS sequence"/>
</dbReference>
<evidence type="ECO:0008006" key="4">
    <source>
        <dbReference type="Google" id="ProtNLM"/>
    </source>
</evidence>
<proteinExistence type="predicted"/>
<dbReference type="AlphaFoldDB" id="A0A1B0FCW4"/>
<name>A0A1B0FCW4_GLOMM</name>
<sequence>MQGHFMSCVSAPQFDANKDFRPKQLFYERNNGFLRCGRKGKHRNGQADRALLMTWLTTPFDNGIEAVEKLVAENVCYNDLGSLTKKDLELIGFKDEREKQELLDYFSQLPNQDPTYDDICHLEEAQTYNRKIIMNASGHLETMCAGLASANYKLQILPPDDVILGEKSFASRFVLEALSELYSLTNGVNGELEELKKIISSKFKQRSQNSSSIRKMRNGVQKTIWLLLGSLSSIGAFFVFGSVLLEIELI</sequence>
<organism evidence="2 3">
    <name type="scientific">Glossina morsitans morsitans</name>
    <name type="common">Savannah tsetse fly</name>
    <dbReference type="NCBI Taxonomy" id="37546"/>
    <lineage>
        <taxon>Eukaryota</taxon>
        <taxon>Metazoa</taxon>
        <taxon>Ecdysozoa</taxon>
        <taxon>Arthropoda</taxon>
        <taxon>Hexapoda</taxon>
        <taxon>Insecta</taxon>
        <taxon>Pterygota</taxon>
        <taxon>Neoptera</taxon>
        <taxon>Endopterygota</taxon>
        <taxon>Diptera</taxon>
        <taxon>Brachycera</taxon>
        <taxon>Muscomorpha</taxon>
        <taxon>Hippoboscoidea</taxon>
        <taxon>Glossinidae</taxon>
        <taxon>Glossina</taxon>
    </lineage>
</organism>
<evidence type="ECO:0000313" key="2">
    <source>
        <dbReference type="EnsemblMetazoa" id="GMOY001418-PA"/>
    </source>
</evidence>
<dbReference type="VEuPathDB" id="VectorBase:GMOY001418"/>
<dbReference type="PhylomeDB" id="A0A1B0FCW4"/>
<keyword evidence="1" id="KW-0472">Membrane</keyword>